<feature type="repeat" description="ANK" evidence="3">
    <location>
        <begin position="91"/>
        <end position="123"/>
    </location>
</feature>
<feature type="repeat" description="ANK" evidence="3">
    <location>
        <begin position="893"/>
        <end position="925"/>
    </location>
</feature>
<protein>
    <submittedName>
        <fullName evidence="5">Ankyrin repeat domain 44</fullName>
    </submittedName>
</protein>
<feature type="repeat" description="ANK" evidence="3">
    <location>
        <begin position="688"/>
        <end position="720"/>
    </location>
</feature>
<feature type="repeat" description="ANK" evidence="3">
    <location>
        <begin position="405"/>
        <end position="437"/>
    </location>
</feature>
<feature type="compositionally biased region" description="Low complexity" evidence="4">
    <location>
        <begin position="1021"/>
        <end position="1036"/>
    </location>
</feature>
<keyword evidence="6" id="KW-1185">Reference proteome</keyword>
<dbReference type="Pfam" id="PF00023">
    <property type="entry name" value="Ank"/>
    <property type="match status" value="3"/>
</dbReference>
<dbReference type="GeneTree" id="ENSGT00950000182908"/>
<evidence type="ECO:0000313" key="6">
    <source>
        <dbReference type="Proteomes" id="UP000694568"/>
    </source>
</evidence>
<gene>
    <name evidence="5" type="primary">ankrd44</name>
</gene>
<feature type="repeat" description="ANK" evidence="3">
    <location>
        <begin position="721"/>
        <end position="748"/>
    </location>
</feature>
<reference evidence="5" key="1">
    <citation type="submission" date="2025-08" db="UniProtKB">
        <authorList>
            <consortium name="Ensembl"/>
        </authorList>
    </citation>
    <scope>IDENTIFICATION</scope>
</reference>
<dbReference type="PROSITE" id="PS50088">
    <property type="entry name" value="ANK_REPEAT"/>
    <property type="match status" value="17"/>
</dbReference>
<keyword evidence="2 3" id="KW-0040">ANK repeat</keyword>
<keyword evidence="1" id="KW-0677">Repeat</keyword>
<feature type="repeat" description="ANK" evidence="3">
    <location>
        <begin position="929"/>
        <end position="961"/>
    </location>
</feature>
<dbReference type="AlphaFoldDB" id="A0A8D0D5R9"/>
<dbReference type="GO" id="GO:0005737">
    <property type="term" value="C:cytoplasm"/>
    <property type="evidence" value="ECO:0007669"/>
    <property type="project" value="TreeGrafter"/>
</dbReference>
<dbReference type="InterPro" id="IPR036770">
    <property type="entry name" value="Ankyrin_rpt-contain_sf"/>
</dbReference>
<dbReference type="PANTHER" id="PTHR24198">
    <property type="entry name" value="ANKYRIN REPEAT AND PROTEIN KINASE DOMAIN-CONTAINING PROTEIN"/>
    <property type="match status" value="1"/>
</dbReference>
<feature type="repeat" description="ANK" evidence="3">
    <location>
        <begin position="26"/>
        <end position="58"/>
    </location>
</feature>
<feature type="repeat" description="ANK" evidence="3">
    <location>
        <begin position="438"/>
        <end position="470"/>
    </location>
</feature>
<feature type="repeat" description="ANK" evidence="3">
    <location>
        <begin position="583"/>
        <end position="615"/>
    </location>
</feature>
<feature type="repeat" description="ANK" evidence="3">
    <location>
        <begin position="826"/>
        <end position="858"/>
    </location>
</feature>
<proteinExistence type="predicted"/>
<feature type="repeat" description="ANK" evidence="3">
    <location>
        <begin position="324"/>
        <end position="356"/>
    </location>
</feature>
<name>A0A8D0D5R9_SANLU</name>
<feature type="repeat" description="ANK" evidence="3">
    <location>
        <begin position="257"/>
        <end position="290"/>
    </location>
</feature>
<dbReference type="Gene3D" id="1.25.40.20">
    <property type="entry name" value="Ankyrin repeat-containing domain"/>
    <property type="match status" value="9"/>
</dbReference>
<evidence type="ECO:0000256" key="3">
    <source>
        <dbReference type="PROSITE-ProRule" id="PRU00023"/>
    </source>
</evidence>
<dbReference type="PROSITE" id="PS50297">
    <property type="entry name" value="ANK_REP_REGION"/>
    <property type="match status" value="15"/>
</dbReference>
<feature type="repeat" description="ANK" evidence="3">
    <location>
        <begin position="759"/>
        <end position="781"/>
    </location>
</feature>
<sequence length="1048" mass="111943">MFTTPCLSHITSNKYQLTVFLPQDAEKRTPLHAAAFLGDAEITELLILSGARVNAKDNMWLTPLHRAVASRSEAVRVLIRHSADVNARDKNWQTPLHVAAANNALRCAEVIIPLLSSVNVSDRGGRTALHHAALNGHTEVLQTQTGFLFCHLNVIIFCSTEPIFLLQHIGHLDVVCLLVSEGAEISCKDKRGYTPLHAAASSGQIAVVKHLLNLAVEIDESNAFGNTALHVACFNGQDAVVSELIDYGANVSQANNKGFTPLHFAAASTHGALCLEFLVNNGADVNVQSRDGKSPLHMTAVHGRFTRSQTLIQNGGEIDSVDKDGNTPLHIAARYGHELLINTLITSGADCTKRGVHDMFPLHLAALNAHSDCCRKLLSSGRRFSIMCNDSVLSAGFQIDTPDSLGRTCLHAAAAGGNVECVKLLLSSGGDHNRRDKCGRTPLHYAAASRHYQCLETLVACGTAINATDQWGRSALHYAAASDLDRRRRVALEPESDGVQAEREKEAALCLEFLLQSGATASLKDKQGYSPVHYAAAYGHRHCLELYERRDVESLSLQAYHGHAQALEVLLQGEREVDQGDEVGRTPLALAALRGHTECVHTLLGQGASPRATDTQYGRNPVHLAVSGLDFFFSSYSSFCSNCSNFIFTHLLCLVCRTPLMLAVAGGHVDAVSLLLEREANVNLASKHGLTALHLGLLCGQEECIQCLLEQEASILLGDSRGRTAIHLAAARGHASWLCELLSIAGSEPPALPPLRDHSGYTPLHWACYYGHEGCVEVLLEQKGCRCIDGNPFTPLHCAVVNDHESCASLLLEAMGSDIAGCKDAKDRTPLHAAAFSGHVDCVQLLLSHDAPVDTVDQSGRNALMMAAEKGRAGALEVLLTSTSANLSLTDKDGNTALHLACSNGKEDCVMLILEKLSDTALINATNAALQTPLHLAARSGLKKAVQELLSRGANVQTVDENGLTPALACAPSREVADCLALILATMMPFCSPCSSGAPSPGSLLRQLPHQGGKGPGTGPRGPRSPRNPSGPSSEGTTENDSEDSETF</sequence>
<evidence type="ECO:0000313" key="5">
    <source>
        <dbReference type="Ensembl" id="ENSSLUP00000040700.1"/>
    </source>
</evidence>
<dbReference type="InterPro" id="IPR002110">
    <property type="entry name" value="Ankyrin_rpt"/>
</dbReference>
<evidence type="ECO:0000256" key="4">
    <source>
        <dbReference type="SAM" id="MobiDB-lite"/>
    </source>
</evidence>
<dbReference type="Pfam" id="PF13637">
    <property type="entry name" value="Ank_4"/>
    <property type="match status" value="1"/>
</dbReference>
<feature type="repeat" description="ANK" evidence="3">
    <location>
        <begin position="191"/>
        <end position="223"/>
    </location>
</feature>
<evidence type="ECO:0000256" key="1">
    <source>
        <dbReference type="ARBA" id="ARBA00022737"/>
    </source>
</evidence>
<dbReference type="SUPFAM" id="SSF48403">
    <property type="entry name" value="Ankyrin repeat"/>
    <property type="match status" value="3"/>
</dbReference>
<reference evidence="5" key="2">
    <citation type="submission" date="2025-09" db="UniProtKB">
        <authorList>
            <consortium name="Ensembl"/>
        </authorList>
    </citation>
    <scope>IDENTIFICATION</scope>
</reference>
<feature type="region of interest" description="Disordered" evidence="4">
    <location>
        <begin position="1001"/>
        <end position="1048"/>
    </location>
</feature>
<evidence type="ECO:0000256" key="2">
    <source>
        <dbReference type="ARBA" id="ARBA00023043"/>
    </source>
</evidence>
<feature type="repeat" description="ANK" evidence="3">
    <location>
        <begin position="224"/>
        <end position="256"/>
    </location>
</feature>
<organism evidence="5 6">
    <name type="scientific">Sander lucioperca</name>
    <name type="common">Pike-perch</name>
    <name type="synonym">Perca lucioperca</name>
    <dbReference type="NCBI Taxonomy" id="283035"/>
    <lineage>
        <taxon>Eukaryota</taxon>
        <taxon>Metazoa</taxon>
        <taxon>Chordata</taxon>
        <taxon>Craniata</taxon>
        <taxon>Vertebrata</taxon>
        <taxon>Euteleostomi</taxon>
        <taxon>Actinopterygii</taxon>
        <taxon>Neopterygii</taxon>
        <taxon>Teleostei</taxon>
        <taxon>Neoteleostei</taxon>
        <taxon>Acanthomorphata</taxon>
        <taxon>Eupercaria</taxon>
        <taxon>Perciformes</taxon>
        <taxon>Percoidei</taxon>
        <taxon>Percidae</taxon>
        <taxon>Luciopercinae</taxon>
        <taxon>Sander</taxon>
    </lineage>
</organism>
<dbReference type="PRINTS" id="PR01415">
    <property type="entry name" value="ANKYRIN"/>
</dbReference>
<accession>A0A8D0D5R9</accession>
<feature type="repeat" description="ANK" evidence="3">
    <location>
        <begin position="291"/>
        <end position="323"/>
    </location>
</feature>
<feature type="compositionally biased region" description="Acidic residues" evidence="4">
    <location>
        <begin position="1038"/>
        <end position="1048"/>
    </location>
</feature>
<feature type="repeat" description="ANK" evidence="3">
    <location>
        <begin position="655"/>
        <end position="687"/>
    </location>
</feature>
<dbReference type="Proteomes" id="UP000694568">
    <property type="component" value="Unplaced"/>
</dbReference>
<dbReference type="PANTHER" id="PTHR24198:SF165">
    <property type="entry name" value="ANKYRIN REPEAT-CONTAINING PROTEIN-RELATED"/>
    <property type="match status" value="1"/>
</dbReference>
<dbReference type="Pfam" id="PF12796">
    <property type="entry name" value="Ank_2"/>
    <property type="match status" value="8"/>
</dbReference>
<dbReference type="SMART" id="SM00248">
    <property type="entry name" value="ANK"/>
    <property type="match status" value="25"/>
</dbReference>
<dbReference type="Ensembl" id="ENSSLUT00000042008.1">
    <property type="protein sequence ID" value="ENSSLUP00000040700.1"/>
    <property type="gene ID" value="ENSSLUG00000017677.1"/>
</dbReference>